<protein>
    <submittedName>
        <fullName evidence="1">Uncharacterized protein</fullName>
    </submittedName>
</protein>
<dbReference type="Proteomes" id="UP000217696">
    <property type="component" value="Chromosome"/>
</dbReference>
<sequence length="195" mass="20853">MKYIISLITSMTIACGIILCPLPGNADAVFAKKSTAQKKGPTTITIKQKDFTYTGQAVKGVPNGQGKIDGKINGVTFHFTGEFKNGAPYNGKGSMAGKMDGANINFSGQIKKGEPFAGTIKFQGVIDGDNMAFEGNMQNGQFYEGTLSGTKEGLSINFKGKFKNNEPYNGHMIMDGKDDSGQPLHMETEFVNGKS</sequence>
<evidence type="ECO:0000313" key="2">
    <source>
        <dbReference type="Proteomes" id="UP000217696"/>
    </source>
</evidence>
<name>A0A0U5AW59_9BACL</name>
<evidence type="ECO:0000313" key="1">
    <source>
        <dbReference type="EMBL" id="BAU27985.1"/>
    </source>
</evidence>
<dbReference type="OrthoDB" id="2851624at2"/>
<keyword evidence="2" id="KW-1185">Reference proteome</keyword>
<accession>A0A0U5AW59</accession>
<dbReference type="RefSeq" id="WP_096465758.1">
    <property type="nucleotide sequence ID" value="NZ_AP017312.1"/>
</dbReference>
<organism evidence="1 2">
    <name type="scientific">Aneurinibacillus soli</name>
    <dbReference type="NCBI Taxonomy" id="1500254"/>
    <lineage>
        <taxon>Bacteria</taxon>
        <taxon>Bacillati</taxon>
        <taxon>Bacillota</taxon>
        <taxon>Bacilli</taxon>
        <taxon>Bacillales</taxon>
        <taxon>Paenibacillaceae</taxon>
        <taxon>Aneurinibacillus group</taxon>
        <taxon>Aneurinibacillus</taxon>
    </lineage>
</organism>
<reference evidence="1 2" key="1">
    <citation type="submission" date="2015-12" db="EMBL/GenBank/DDBJ databases">
        <title>Genome sequence of Aneurinibacillus soli.</title>
        <authorList>
            <person name="Lee J.S."/>
            <person name="Lee K.C."/>
            <person name="Kim K.K."/>
            <person name="Lee B.W."/>
        </authorList>
    </citation>
    <scope>NUCLEOTIDE SEQUENCE [LARGE SCALE GENOMIC DNA]</scope>
    <source>
        <strain evidence="1 2">CB4</strain>
    </source>
</reference>
<dbReference type="PROSITE" id="PS51257">
    <property type="entry name" value="PROKAR_LIPOPROTEIN"/>
    <property type="match status" value="1"/>
</dbReference>
<gene>
    <name evidence="1" type="ORF">CB4_02159</name>
</gene>
<dbReference type="EMBL" id="AP017312">
    <property type="protein sequence ID" value="BAU27985.1"/>
    <property type="molecule type" value="Genomic_DNA"/>
</dbReference>
<dbReference type="KEGG" id="asoc:CB4_02159"/>
<dbReference type="AlphaFoldDB" id="A0A0U5AW59"/>
<proteinExistence type="predicted"/>